<name>A0A067KGV4_JATCU</name>
<feature type="region of interest" description="Disordered" evidence="1">
    <location>
        <begin position="159"/>
        <end position="183"/>
    </location>
</feature>
<keyword evidence="2" id="KW-0472">Membrane</keyword>
<sequence length="183" mass="20934">MIRQMEDMGCIGGIVLVETIRSLDRAALGFDNWTVSTIILQYRMRRILITHPSTDAWTSWLIELGPNEVLWYISWYDITRFIQLLLRVLPEPSLRPGLEIITWLGPYLILPVFTWFIAAVWPIERPRRNALLSALEGWAQVGTDDADGTDEEIVMAPRTGKVGEGLASKDDIEDVAPRRRRDT</sequence>
<evidence type="ECO:0000313" key="3">
    <source>
        <dbReference type="EMBL" id="KDP31500.1"/>
    </source>
</evidence>
<evidence type="ECO:0000256" key="1">
    <source>
        <dbReference type="SAM" id="MobiDB-lite"/>
    </source>
</evidence>
<reference evidence="3 4" key="1">
    <citation type="journal article" date="2014" name="PLoS ONE">
        <title>Global Analysis of Gene Expression Profiles in Physic Nut (Jatropha curcas L.) Seedlings Exposed to Salt Stress.</title>
        <authorList>
            <person name="Zhang L."/>
            <person name="Zhang C."/>
            <person name="Wu P."/>
            <person name="Chen Y."/>
            <person name="Li M."/>
            <person name="Jiang H."/>
            <person name="Wu G."/>
        </authorList>
    </citation>
    <scope>NUCLEOTIDE SEQUENCE [LARGE SCALE GENOMIC DNA]</scope>
    <source>
        <strain evidence="4">cv. GZQX0401</strain>
        <tissue evidence="3">Young leaves</tissue>
    </source>
</reference>
<evidence type="ECO:0000313" key="4">
    <source>
        <dbReference type="Proteomes" id="UP000027138"/>
    </source>
</evidence>
<accession>A0A067KGV4</accession>
<dbReference type="Proteomes" id="UP000027138">
    <property type="component" value="Unassembled WGS sequence"/>
</dbReference>
<evidence type="ECO:0000256" key="2">
    <source>
        <dbReference type="SAM" id="Phobius"/>
    </source>
</evidence>
<feature type="transmembrane region" description="Helical" evidence="2">
    <location>
        <begin position="100"/>
        <end position="123"/>
    </location>
</feature>
<proteinExistence type="predicted"/>
<dbReference type="AlphaFoldDB" id="A0A067KGV4"/>
<keyword evidence="2" id="KW-1133">Transmembrane helix</keyword>
<dbReference type="EMBL" id="KK914626">
    <property type="protein sequence ID" value="KDP31500.1"/>
    <property type="molecule type" value="Genomic_DNA"/>
</dbReference>
<feature type="compositionally biased region" description="Basic and acidic residues" evidence="1">
    <location>
        <begin position="167"/>
        <end position="183"/>
    </location>
</feature>
<keyword evidence="2" id="KW-0812">Transmembrane</keyword>
<organism evidence="3 4">
    <name type="scientific">Jatropha curcas</name>
    <name type="common">Barbados nut</name>
    <dbReference type="NCBI Taxonomy" id="180498"/>
    <lineage>
        <taxon>Eukaryota</taxon>
        <taxon>Viridiplantae</taxon>
        <taxon>Streptophyta</taxon>
        <taxon>Embryophyta</taxon>
        <taxon>Tracheophyta</taxon>
        <taxon>Spermatophyta</taxon>
        <taxon>Magnoliopsida</taxon>
        <taxon>eudicotyledons</taxon>
        <taxon>Gunneridae</taxon>
        <taxon>Pentapetalae</taxon>
        <taxon>rosids</taxon>
        <taxon>fabids</taxon>
        <taxon>Malpighiales</taxon>
        <taxon>Euphorbiaceae</taxon>
        <taxon>Crotonoideae</taxon>
        <taxon>Jatropheae</taxon>
        <taxon>Jatropha</taxon>
    </lineage>
</organism>
<gene>
    <name evidence="3" type="ORF">JCGZ_15420</name>
</gene>
<protein>
    <submittedName>
        <fullName evidence="3">Uncharacterized protein</fullName>
    </submittedName>
</protein>
<keyword evidence="4" id="KW-1185">Reference proteome</keyword>